<dbReference type="RefSeq" id="WP_316969210.1">
    <property type="nucleotide sequence ID" value="NZ_JARFPL010000022.1"/>
</dbReference>
<accession>A0ABT5XFK4</accession>
<proteinExistence type="predicted"/>
<evidence type="ECO:0000313" key="1">
    <source>
        <dbReference type="EMBL" id="MDF0593505.1"/>
    </source>
</evidence>
<evidence type="ECO:0000313" key="2">
    <source>
        <dbReference type="Proteomes" id="UP001215956"/>
    </source>
</evidence>
<gene>
    <name evidence="1" type="ORF">P0O24_07905</name>
</gene>
<protein>
    <submittedName>
        <fullName evidence="1">Uncharacterized protein</fullName>
    </submittedName>
</protein>
<dbReference type="EMBL" id="JARFPL010000022">
    <property type="protein sequence ID" value="MDF0593505.1"/>
    <property type="molecule type" value="Genomic_DNA"/>
</dbReference>
<dbReference type="Proteomes" id="UP001215956">
    <property type="component" value="Unassembled WGS sequence"/>
</dbReference>
<keyword evidence="2" id="KW-1185">Reference proteome</keyword>
<organism evidence="1 2">
    <name type="scientific">Candidatus Methanocrinis alkalitolerans</name>
    <dbReference type="NCBI Taxonomy" id="3033395"/>
    <lineage>
        <taxon>Archaea</taxon>
        <taxon>Methanobacteriati</taxon>
        <taxon>Methanobacteriota</taxon>
        <taxon>Stenosarchaea group</taxon>
        <taxon>Methanomicrobia</taxon>
        <taxon>Methanotrichales</taxon>
        <taxon>Methanotrichaceae</taxon>
        <taxon>Methanocrinis</taxon>
    </lineage>
</organism>
<name>A0ABT5XFK4_9EURY</name>
<comment type="caution">
    <text evidence="1">The sequence shown here is derived from an EMBL/GenBank/DDBJ whole genome shotgun (WGS) entry which is preliminary data.</text>
</comment>
<sequence>MAGDVLSPTQSSVNVELGPPNYFKQFQRSNLSIRSSSILEEEGKQSTFISSSNDSIDSYENEINSELRLSTFGSFSCDSSRLGKNLMSARTNVLRDNIVKDFISIDKYSLHHIKIPEFLVNDFKMFDRFLGDIERQVSIDKIISERDKDSPIKISPISAYELAMNNRDIFEEKWIHFLDLESKLQNLFYEEDD</sequence>
<reference evidence="1 2" key="1">
    <citation type="submission" date="2023-03" db="EMBL/GenBank/DDBJ databases">
        <title>Whole genome sequencing of Methanotrichaceae archaeon M04Ac.</title>
        <authorList>
            <person name="Khomyakova M.A."/>
            <person name="Merkel A.Y."/>
            <person name="Slobodkin A.I."/>
        </authorList>
    </citation>
    <scope>NUCLEOTIDE SEQUENCE [LARGE SCALE GENOMIC DNA]</scope>
    <source>
        <strain evidence="1 2">M04Ac</strain>
    </source>
</reference>